<dbReference type="EMBL" id="KQ085933">
    <property type="protein sequence ID" value="KLO15223.1"/>
    <property type="molecule type" value="Genomic_DNA"/>
</dbReference>
<organism evidence="11 12">
    <name type="scientific">Schizopora paradoxa</name>
    <dbReference type="NCBI Taxonomy" id="27342"/>
    <lineage>
        <taxon>Eukaryota</taxon>
        <taxon>Fungi</taxon>
        <taxon>Dikarya</taxon>
        <taxon>Basidiomycota</taxon>
        <taxon>Agaricomycotina</taxon>
        <taxon>Agaricomycetes</taxon>
        <taxon>Hymenochaetales</taxon>
        <taxon>Schizoporaceae</taxon>
        <taxon>Schizopora</taxon>
    </lineage>
</organism>
<keyword evidence="7" id="KW-0106">Calcium</keyword>
<dbReference type="GO" id="GO:0030600">
    <property type="term" value="F:feruloyl esterase activity"/>
    <property type="evidence" value="ECO:0007669"/>
    <property type="project" value="UniProtKB-EC"/>
</dbReference>
<comment type="catalytic activity">
    <reaction evidence="9">
        <text>feruloyl-polysaccharide + H2O = ferulate + polysaccharide.</text>
        <dbReference type="EC" id="3.1.1.73"/>
    </reaction>
</comment>
<evidence type="ECO:0000256" key="4">
    <source>
        <dbReference type="ARBA" id="ARBA00022723"/>
    </source>
</evidence>
<evidence type="ECO:0000256" key="7">
    <source>
        <dbReference type="ARBA" id="ARBA00022837"/>
    </source>
</evidence>
<gene>
    <name evidence="11" type="ORF">SCHPADRAFT_902644</name>
</gene>
<keyword evidence="3" id="KW-0624">Polysaccharide degradation</keyword>
<dbReference type="GO" id="GO:0045493">
    <property type="term" value="P:xylan catabolic process"/>
    <property type="evidence" value="ECO:0007669"/>
    <property type="project" value="UniProtKB-KW"/>
</dbReference>
<keyword evidence="2" id="KW-0719">Serine esterase</keyword>
<dbReference type="InterPro" id="IPR029058">
    <property type="entry name" value="AB_hydrolase_fold"/>
</dbReference>
<evidence type="ECO:0000256" key="2">
    <source>
        <dbReference type="ARBA" id="ARBA00022487"/>
    </source>
</evidence>
<evidence type="ECO:0000256" key="6">
    <source>
        <dbReference type="ARBA" id="ARBA00022801"/>
    </source>
</evidence>
<keyword evidence="8" id="KW-1015">Disulfide bond</keyword>
<evidence type="ECO:0000313" key="11">
    <source>
        <dbReference type="EMBL" id="KLO15223.1"/>
    </source>
</evidence>
<keyword evidence="12" id="KW-1185">Reference proteome</keyword>
<dbReference type="PANTHER" id="PTHR33938:SF15">
    <property type="entry name" value="FERULOYL ESTERASE B-RELATED"/>
    <property type="match status" value="1"/>
</dbReference>
<dbReference type="Gene3D" id="3.40.50.1820">
    <property type="entry name" value="alpha/beta hydrolase"/>
    <property type="match status" value="1"/>
</dbReference>
<keyword evidence="3" id="KW-0119">Carbohydrate metabolism</keyword>
<dbReference type="SUPFAM" id="SSF53474">
    <property type="entry name" value="alpha/beta-Hydrolases"/>
    <property type="match status" value="1"/>
</dbReference>
<sequence>MESFAEVFRSALLQLQKHALHYLLGATAIFHTPSPLNIEPSHLARESNCLALRDRYDFVNTTVLGAIYYARPVESVPTLGICLPTAKIQTPLCRVQFTIETSETSVVTAEMWLPDTWHGRFLALGNGGLAGCINYKDLEYGTSMHFATVASNNGHDGDTSIFFIDNPEVHIDFAHRSIHVEAEVGKQIVEAYYGTPHNKAYYLGCSTGGRQGVDAALRYPEDFDGILAGAPATDYINILGHVGMLNRFLGGPNASRPDNPLFISSEQWDSIAQEVFRQCDDLDGVMDGIITEPDDCHFRPEALVCEDDARCLTSTQVEVFRKIYSPLYGTKGQLLASRFDPGAEGTADLRAVLFSDRIYDYVTDYWKHVIYNDTNRDLSHFDLTDVEFAGSVNPAGVATNGGDMSKFKSAGGKLVLYHGRRDAVISSGNTKRLYDRVSRSLGLASLDPFLRLFLVPGMDHCGEGPGASNFGQHGLAKVFVNDTAHDILLALVDWVENDNINAPNSIIGINPESGKERKHCRYPHRSVFNGRSFECV</sequence>
<dbReference type="Proteomes" id="UP000053477">
    <property type="component" value="Unassembled WGS sequence"/>
</dbReference>
<dbReference type="InterPro" id="IPR011118">
    <property type="entry name" value="Tannase/feruloyl_esterase"/>
</dbReference>
<protein>
    <recommendedName>
        <fullName evidence="10">Carboxylic ester hydrolase</fullName>
        <ecNumber evidence="10">3.1.1.-</ecNumber>
    </recommendedName>
</protein>
<dbReference type="Pfam" id="PF07519">
    <property type="entry name" value="Tannase"/>
    <property type="match status" value="1"/>
</dbReference>
<evidence type="ECO:0000256" key="5">
    <source>
        <dbReference type="ARBA" id="ARBA00022729"/>
    </source>
</evidence>
<evidence type="ECO:0000256" key="10">
    <source>
        <dbReference type="RuleBase" id="RU361238"/>
    </source>
</evidence>
<dbReference type="InParanoid" id="A0A0H2S0C8"/>
<comment type="similarity">
    <text evidence="1 10">Belongs to the tannase family.</text>
</comment>
<evidence type="ECO:0000256" key="1">
    <source>
        <dbReference type="ARBA" id="ARBA00006249"/>
    </source>
</evidence>
<name>A0A0H2S0C8_9AGAM</name>
<keyword evidence="5" id="KW-0732">Signal</keyword>
<accession>A0A0H2S0C8</accession>
<dbReference type="GO" id="GO:0046872">
    <property type="term" value="F:metal ion binding"/>
    <property type="evidence" value="ECO:0007669"/>
    <property type="project" value="UniProtKB-KW"/>
</dbReference>
<evidence type="ECO:0000256" key="8">
    <source>
        <dbReference type="ARBA" id="ARBA00023157"/>
    </source>
</evidence>
<keyword evidence="4" id="KW-0479">Metal-binding</keyword>
<proteinExistence type="inferred from homology"/>
<keyword evidence="6 10" id="KW-0378">Hydrolase</keyword>
<evidence type="ECO:0000256" key="3">
    <source>
        <dbReference type="ARBA" id="ARBA00022651"/>
    </source>
</evidence>
<keyword evidence="3" id="KW-0858">Xylan degradation</keyword>
<dbReference type="STRING" id="27342.A0A0H2S0C8"/>
<evidence type="ECO:0000313" key="12">
    <source>
        <dbReference type="Proteomes" id="UP000053477"/>
    </source>
</evidence>
<dbReference type="PANTHER" id="PTHR33938">
    <property type="entry name" value="FERULOYL ESTERASE B-RELATED"/>
    <property type="match status" value="1"/>
</dbReference>
<dbReference type="AlphaFoldDB" id="A0A0H2S0C8"/>
<dbReference type="OrthoDB" id="3039123at2759"/>
<evidence type="ECO:0000256" key="9">
    <source>
        <dbReference type="ARBA" id="ARBA00034075"/>
    </source>
</evidence>
<dbReference type="EC" id="3.1.1.-" evidence="10"/>
<reference evidence="11 12" key="1">
    <citation type="submission" date="2015-04" db="EMBL/GenBank/DDBJ databases">
        <title>Complete genome sequence of Schizopora paradoxa KUC8140, a cosmopolitan wood degrader in East Asia.</title>
        <authorList>
            <consortium name="DOE Joint Genome Institute"/>
            <person name="Min B."/>
            <person name="Park H."/>
            <person name="Jang Y."/>
            <person name="Kim J.-J."/>
            <person name="Kim K.H."/>
            <person name="Pangilinan J."/>
            <person name="Lipzen A."/>
            <person name="Riley R."/>
            <person name="Grigoriev I.V."/>
            <person name="Spatafora J.W."/>
            <person name="Choi I.-G."/>
        </authorList>
    </citation>
    <scope>NUCLEOTIDE SEQUENCE [LARGE SCALE GENOMIC DNA]</scope>
    <source>
        <strain evidence="11 12">KUC8140</strain>
    </source>
</reference>